<dbReference type="AlphaFoldDB" id="A0A1A6FVT5"/>
<protein>
    <recommendedName>
        <fullName evidence="6">Prothymosin alpha</fullName>
    </recommendedName>
</protein>
<keyword evidence="3" id="KW-0539">Nucleus</keyword>
<dbReference type="GO" id="GO:0005634">
    <property type="term" value="C:nucleus"/>
    <property type="evidence" value="ECO:0007669"/>
    <property type="project" value="UniProtKB-SubCell"/>
</dbReference>
<comment type="caution">
    <text evidence="8">The sequence shown here is derived from an EMBL/GenBank/DDBJ whole genome shotgun (WGS) entry which is preliminary data.</text>
</comment>
<dbReference type="GO" id="GO:0043066">
    <property type="term" value="P:negative regulation of apoptotic process"/>
    <property type="evidence" value="ECO:0007669"/>
    <property type="project" value="TreeGrafter"/>
</dbReference>
<evidence type="ECO:0000256" key="5">
    <source>
        <dbReference type="ARBA" id="ARBA00038744"/>
    </source>
</evidence>
<sequence>MGKPAEDLKKKEVVEEAEYGGDAPANGKDDEENGEQEADGEADEEEEEVGEEEKEEGDGEEEDGDEDETETAEDEEHEDVDTEKQKPHGDGIEAPHSEDEVLHVFKRSIPEKESCTSQQLLKGESGEGEGKTLAKLSWRSPPRDVNMVERGTSKKE</sequence>
<accession>A0A1A6FVT5</accession>
<evidence type="ECO:0000313" key="9">
    <source>
        <dbReference type="Proteomes" id="UP000092124"/>
    </source>
</evidence>
<feature type="region of interest" description="Disordered" evidence="7">
    <location>
        <begin position="1"/>
        <end position="156"/>
    </location>
</feature>
<dbReference type="Pfam" id="PF03247">
    <property type="entry name" value="Prothymosin"/>
    <property type="match status" value="1"/>
</dbReference>
<organism evidence="8 9">
    <name type="scientific">Neotoma lepida</name>
    <name type="common">Desert woodrat</name>
    <dbReference type="NCBI Taxonomy" id="56216"/>
    <lineage>
        <taxon>Eukaryota</taxon>
        <taxon>Metazoa</taxon>
        <taxon>Chordata</taxon>
        <taxon>Craniata</taxon>
        <taxon>Vertebrata</taxon>
        <taxon>Euteleostomi</taxon>
        <taxon>Mammalia</taxon>
        <taxon>Eutheria</taxon>
        <taxon>Euarchontoglires</taxon>
        <taxon>Glires</taxon>
        <taxon>Rodentia</taxon>
        <taxon>Myomorpha</taxon>
        <taxon>Muroidea</taxon>
        <taxon>Cricetidae</taxon>
        <taxon>Neotominae</taxon>
        <taxon>Neotoma</taxon>
    </lineage>
</organism>
<name>A0A1A6FVT5_NEOLE</name>
<evidence type="ECO:0000256" key="7">
    <source>
        <dbReference type="SAM" id="MobiDB-lite"/>
    </source>
</evidence>
<evidence type="ECO:0000256" key="4">
    <source>
        <dbReference type="ARBA" id="ARBA00037621"/>
    </source>
</evidence>
<comment type="similarity">
    <text evidence="2">Belongs to the pro/parathymosin family.</text>
</comment>
<dbReference type="GO" id="GO:0042393">
    <property type="term" value="F:histone binding"/>
    <property type="evidence" value="ECO:0007669"/>
    <property type="project" value="TreeGrafter"/>
</dbReference>
<comment type="subcellular location">
    <subcellularLocation>
        <location evidence="1">Nucleus</location>
    </subcellularLocation>
</comment>
<dbReference type="GO" id="GO:0045944">
    <property type="term" value="P:positive regulation of transcription by RNA polymerase II"/>
    <property type="evidence" value="ECO:0007669"/>
    <property type="project" value="TreeGrafter"/>
</dbReference>
<keyword evidence="9" id="KW-1185">Reference proteome</keyword>
<comment type="subunit">
    <text evidence="5">Interacts with NUPR1; regulates apoptotic process.</text>
</comment>
<feature type="compositionally biased region" description="Basic and acidic residues" evidence="7">
    <location>
        <begin position="82"/>
        <end position="114"/>
    </location>
</feature>
<gene>
    <name evidence="8" type="ORF">A6R68_11220</name>
</gene>
<dbReference type="Proteomes" id="UP000092124">
    <property type="component" value="Unassembled WGS sequence"/>
</dbReference>
<evidence type="ECO:0000256" key="2">
    <source>
        <dbReference type="ARBA" id="ARBA00008032"/>
    </source>
</evidence>
<dbReference type="OrthoDB" id="8962891at2759"/>
<evidence type="ECO:0000256" key="6">
    <source>
        <dbReference type="ARBA" id="ARBA00040447"/>
    </source>
</evidence>
<evidence type="ECO:0000256" key="1">
    <source>
        <dbReference type="ARBA" id="ARBA00004123"/>
    </source>
</evidence>
<dbReference type="STRING" id="56216.A0A1A6FVT5"/>
<dbReference type="EMBL" id="LZPO01117032">
    <property type="protein sequence ID" value="OBS57655.1"/>
    <property type="molecule type" value="Genomic_DNA"/>
</dbReference>
<feature type="compositionally biased region" description="Acidic residues" evidence="7">
    <location>
        <begin position="29"/>
        <end position="81"/>
    </location>
</feature>
<dbReference type="PANTHER" id="PTHR22745">
    <property type="entry name" value="PROTHYMOSIN ALPHA"/>
    <property type="match status" value="1"/>
</dbReference>
<feature type="compositionally biased region" description="Basic and acidic residues" evidence="7">
    <location>
        <begin position="1"/>
        <end position="14"/>
    </location>
</feature>
<evidence type="ECO:0000256" key="3">
    <source>
        <dbReference type="ARBA" id="ARBA00023242"/>
    </source>
</evidence>
<dbReference type="PANTHER" id="PTHR22745:SF0">
    <property type="entry name" value="PROTHYMOSIN ALPHA"/>
    <property type="match status" value="1"/>
</dbReference>
<comment type="function">
    <text evidence="4">Prothymosin alpha may mediate immune function by conferring resistance to certain opportunistic infections.</text>
</comment>
<reference evidence="8 9" key="1">
    <citation type="submission" date="2016-06" db="EMBL/GenBank/DDBJ databases">
        <title>The Draft Genome Sequence and Annotation of the Desert Woodrat Neotoma lepida.</title>
        <authorList>
            <person name="Campbell M."/>
            <person name="Oakeson K.F."/>
            <person name="Yandell M."/>
            <person name="Halpert J.R."/>
            <person name="Dearing D."/>
        </authorList>
    </citation>
    <scope>NUCLEOTIDE SEQUENCE [LARGE SCALE GENOMIC DNA]</scope>
    <source>
        <strain evidence="8">417</strain>
        <tissue evidence="8">Liver</tissue>
    </source>
</reference>
<dbReference type="InterPro" id="IPR004931">
    <property type="entry name" value="Pro/parathymosin"/>
</dbReference>
<evidence type="ECO:0000313" key="8">
    <source>
        <dbReference type="EMBL" id="OBS57655.1"/>
    </source>
</evidence>
<proteinExistence type="inferred from homology"/>